<evidence type="ECO:0000313" key="2">
    <source>
        <dbReference type="Proteomes" id="UP001233999"/>
    </source>
</evidence>
<reference evidence="1" key="1">
    <citation type="journal article" date="2023" name="IScience">
        <title>Live-bearing cockroach genome reveals convergent evolutionary mechanisms linked to viviparity in insects and beyond.</title>
        <authorList>
            <person name="Fouks B."/>
            <person name="Harrison M.C."/>
            <person name="Mikhailova A.A."/>
            <person name="Marchal E."/>
            <person name="English S."/>
            <person name="Carruthers M."/>
            <person name="Jennings E.C."/>
            <person name="Chiamaka E.L."/>
            <person name="Frigard R.A."/>
            <person name="Pippel M."/>
            <person name="Attardo G.M."/>
            <person name="Benoit J.B."/>
            <person name="Bornberg-Bauer E."/>
            <person name="Tobe S.S."/>
        </authorList>
    </citation>
    <scope>NUCLEOTIDE SEQUENCE</scope>
    <source>
        <strain evidence="1">Stay&amp;Tobe</strain>
    </source>
</reference>
<evidence type="ECO:0000313" key="1">
    <source>
        <dbReference type="EMBL" id="KAJ9586155.1"/>
    </source>
</evidence>
<proteinExistence type="predicted"/>
<feature type="non-terminal residue" evidence="1">
    <location>
        <position position="1"/>
    </location>
</feature>
<sequence length="156" mass="17692">VSPSKFVKHKAGFTNMGNYLTTVQTMLYPDLNITVVIILADRSLDIYLQTMKFWNYIFGIKFITVAPREGYHVKASKPNDPGWREWGFISWLMGNKLSCASLMASTLRLSSSMGCSRPVYVSEVLTTVLPIWIFRQQTVTACFTINIPSLNPARCR</sequence>
<name>A0AAD7ZT53_DIPPU</name>
<dbReference type="AlphaFoldDB" id="A0AAD7ZT53"/>
<feature type="non-terminal residue" evidence="1">
    <location>
        <position position="156"/>
    </location>
</feature>
<comment type="caution">
    <text evidence="1">The sequence shown here is derived from an EMBL/GenBank/DDBJ whole genome shotgun (WGS) entry which is preliminary data.</text>
</comment>
<dbReference type="Proteomes" id="UP001233999">
    <property type="component" value="Unassembled WGS sequence"/>
</dbReference>
<organism evidence="1 2">
    <name type="scientific">Diploptera punctata</name>
    <name type="common">Pacific beetle cockroach</name>
    <dbReference type="NCBI Taxonomy" id="6984"/>
    <lineage>
        <taxon>Eukaryota</taxon>
        <taxon>Metazoa</taxon>
        <taxon>Ecdysozoa</taxon>
        <taxon>Arthropoda</taxon>
        <taxon>Hexapoda</taxon>
        <taxon>Insecta</taxon>
        <taxon>Pterygota</taxon>
        <taxon>Neoptera</taxon>
        <taxon>Polyneoptera</taxon>
        <taxon>Dictyoptera</taxon>
        <taxon>Blattodea</taxon>
        <taxon>Blaberoidea</taxon>
        <taxon>Blaberidae</taxon>
        <taxon>Diplopterinae</taxon>
        <taxon>Diploptera</taxon>
    </lineage>
</organism>
<protein>
    <submittedName>
        <fullName evidence="1">Uncharacterized protein</fullName>
    </submittedName>
</protein>
<dbReference type="EMBL" id="JASPKZ010007197">
    <property type="protein sequence ID" value="KAJ9586155.1"/>
    <property type="molecule type" value="Genomic_DNA"/>
</dbReference>
<gene>
    <name evidence="1" type="ORF">L9F63_020198</name>
</gene>
<accession>A0AAD7ZT53</accession>
<keyword evidence="2" id="KW-1185">Reference proteome</keyword>
<reference evidence="1" key="2">
    <citation type="submission" date="2023-05" db="EMBL/GenBank/DDBJ databases">
        <authorList>
            <person name="Fouks B."/>
        </authorList>
    </citation>
    <scope>NUCLEOTIDE SEQUENCE</scope>
    <source>
        <strain evidence="1">Stay&amp;Tobe</strain>
        <tissue evidence="1">Testes</tissue>
    </source>
</reference>